<sequence>MSHVAAFSHAAHTSSTLNGAADEGFRPHQHVGNRTASTQIAAVKTTSRIRRCQKTMLSSSLRLTRHMPSQHFVRYFFSNFTAQLTIRSNGLPFRRHTNAACVKPVVPPAPHPPPYILVIWQSVAQFSGSAPPTVSLKDNQFGVIDYATQTDVISNGSSNCCSTPPNRKPLLDEVLIRRDGKALTAHLSL</sequence>
<dbReference type="WBParaSite" id="EgrG_001098600">
    <property type="protein sequence ID" value="EgrG_001098600"/>
    <property type="gene ID" value="EgrG_001098600"/>
</dbReference>
<dbReference type="EMBL" id="LK028589">
    <property type="protein sequence ID" value="CDS23227.1"/>
    <property type="molecule type" value="Genomic_DNA"/>
</dbReference>
<reference evidence="4 5" key="3">
    <citation type="submission" date="2020-10" db="UniProtKB">
        <authorList>
            <consortium name="WormBaseParasite"/>
        </authorList>
    </citation>
    <scope>IDENTIFICATION</scope>
</reference>
<evidence type="ECO:0000313" key="5">
    <source>
        <dbReference type="WBParaSite" id="EgrG_001098600"/>
    </source>
</evidence>
<dbReference type="EMBL" id="LK028589">
    <property type="protein sequence ID" value="CDS23223.1"/>
    <property type="molecule type" value="Genomic_DNA"/>
</dbReference>
<evidence type="ECO:0000313" key="1">
    <source>
        <dbReference type="EMBL" id="CDS23223.1"/>
    </source>
</evidence>
<evidence type="ECO:0000313" key="4">
    <source>
        <dbReference type="WBParaSite" id="EgrG_001098200"/>
    </source>
</evidence>
<proteinExistence type="predicted"/>
<gene>
    <name evidence="1" type="ORF">EgrG_001098200</name>
    <name evidence="2" type="ORF">EgrG_001098600</name>
</gene>
<dbReference type="WBParaSite" id="EgrG_001098200">
    <property type="protein sequence ID" value="EgrG_001098200"/>
    <property type="gene ID" value="EgrG_001098200"/>
</dbReference>
<protein>
    <submittedName>
        <fullName evidence="2 4">Uncharacterized protein</fullName>
    </submittedName>
</protein>
<accession>U6JGI7</accession>
<dbReference type="AlphaFoldDB" id="U6JGI7"/>
<reference evidence="2 3" key="1">
    <citation type="journal article" date="2013" name="Nature">
        <title>The genomes of four tapeworm species reveal adaptations to parasitism.</title>
        <authorList>
            <person name="Tsai I.J."/>
            <person name="Zarowiecki M."/>
            <person name="Holroyd N."/>
            <person name="Garciarrubio A."/>
            <person name="Sanchez-Flores A."/>
            <person name="Brooks K.L."/>
            <person name="Tracey A."/>
            <person name="Bobes R.J."/>
            <person name="Fragoso G."/>
            <person name="Sciutto E."/>
            <person name="Aslett M."/>
            <person name="Beasley H."/>
            <person name="Bennett H.M."/>
            <person name="Cai J."/>
            <person name="Camicia F."/>
            <person name="Clark R."/>
            <person name="Cucher M."/>
            <person name="De Silva N."/>
            <person name="Day T.A."/>
            <person name="Deplazes P."/>
            <person name="Estrada K."/>
            <person name="Fernandez C."/>
            <person name="Holland P.W."/>
            <person name="Hou J."/>
            <person name="Hu S."/>
            <person name="Huckvale T."/>
            <person name="Hung S.S."/>
            <person name="Kamenetzky L."/>
            <person name="Keane J.A."/>
            <person name="Kiss F."/>
            <person name="Koziol U."/>
            <person name="Lambert O."/>
            <person name="Liu K."/>
            <person name="Luo X."/>
            <person name="Luo Y."/>
            <person name="Macchiaroli N."/>
            <person name="Nichol S."/>
            <person name="Paps J."/>
            <person name="Parkinson J."/>
            <person name="Pouchkina-Stantcheva N."/>
            <person name="Riddiford N."/>
            <person name="Rosenzvit M."/>
            <person name="Salinas G."/>
            <person name="Wasmuth J.D."/>
            <person name="Zamanian M."/>
            <person name="Zheng Y."/>
            <person name="Cai X."/>
            <person name="Soberon X."/>
            <person name="Olson P.D."/>
            <person name="Laclette J.P."/>
            <person name="Brehm K."/>
            <person name="Berriman M."/>
            <person name="Garciarrubio A."/>
            <person name="Bobes R.J."/>
            <person name="Fragoso G."/>
            <person name="Sanchez-Flores A."/>
            <person name="Estrada K."/>
            <person name="Cevallos M.A."/>
            <person name="Morett E."/>
            <person name="Gonzalez V."/>
            <person name="Portillo T."/>
            <person name="Ochoa-Leyva A."/>
            <person name="Jose M.V."/>
            <person name="Sciutto E."/>
            <person name="Landa A."/>
            <person name="Jimenez L."/>
            <person name="Valdes V."/>
            <person name="Carrero J.C."/>
            <person name="Larralde C."/>
            <person name="Morales-Montor J."/>
            <person name="Limon-Lason J."/>
            <person name="Soberon X."/>
            <person name="Laclette J.P."/>
        </authorList>
    </citation>
    <scope>NUCLEOTIDE SEQUENCE [LARGE SCALE GENOMIC DNA]</scope>
</reference>
<reference evidence="2" key="2">
    <citation type="submission" date="2014-06" db="EMBL/GenBank/DDBJ databases">
        <authorList>
            <person name="Aslett M."/>
        </authorList>
    </citation>
    <scope>NUCLEOTIDE SEQUENCE</scope>
</reference>
<name>U6JGI7_ECHGR</name>
<evidence type="ECO:0000313" key="2">
    <source>
        <dbReference type="EMBL" id="CDS23227.1"/>
    </source>
</evidence>
<organism evidence="2">
    <name type="scientific">Echinococcus granulosus</name>
    <name type="common">Hydatid tapeworm</name>
    <dbReference type="NCBI Taxonomy" id="6210"/>
    <lineage>
        <taxon>Eukaryota</taxon>
        <taxon>Metazoa</taxon>
        <taxon>Spiralia</taxon>
        <taxon>Lophotrochozoa</taxon>
        <taxon>Platyhelminthes</taxon>
        <taxon>Cestoda</taxon>
        <taxon>Eucestoda</taxon>
        <taxon>Cyclophyllidea</taxon>
        <taxon>Taeniidae</taxon>
        <taxon>Echinococcus</taxon>
        <taxon>Echinococcus granulosus group</taxon>
    </lineage>
</organism>
<dbReference type="Proteomes" id="UP000492820">
    <property type="component" value="Unassembled WGS sequence"/>
</dbReference>
<evidence type="ECO:0000313" key="3">
    <source>
        <dbReference type="Proteomes" id="UP000492820"/>
    </source>
</evidence>